<feature type="transmembrane region" description="Helical" evidence="1">
    <location>
        <begin position="16"/>
        <end position="34"/>
    </location>
</feature>
<dbReference type="STRING" id="62101.AB835_05410"/>
<accession>A0A1D2QRA2</accession>
<feature type="transmembrane region" description="Helical" evidence="1">
    <location>
        <begin position="199"/>
        <end position="218"/>
    </location>
</feature>
<feature type="transmembrane region" description="Helical" evidence="1">
    <location>
        <begin position="155"/>
        <end position="179"/>
    </location>
</feature>
<keyword evidence="1" id="KW-0472">Membrane</keyword>
<dbReference type="NCBIfam" id="NF041646">
    <property type="entry name" value="VC0807_fam"/>
    <property type="match status" value="1"/>
</dbReference>
<dbReference type="EMBL" id="MDLC01000014">
    <property type="protein sequence ID" value="ODS24064.1"/>
    <property type="molecule type" value="Genomic_DNA"/>
</dbReference>
<reference evidence="2 3" key="1">
    <citation type="journal article" date="2016" name="Appl. Environ. Microbiol.">
        <title>Lack of Overt Genome Reduction in the Bryostatin-Producing Bryozoan Symbiont "Candidatus Endobugula sertula".</title>
        <authorList>
            <person name="Miller I.J."/>
            <person name="Vanee N."/>
            <person name="Fong S.S."/>
            <person name="Lim-Fong G.E."/>
            <person name="Kwan J.C."/>
        </authorList>
    </citation>
    <scope>NUCLEOTIDE SEQUENCE [LARGE SCALE GENOMIC DNA]</scope>
    <source>
        <strain evidence="2">AB1-4</strain>
    </source>
</reference>
<proteinExistence type="predicted"/>
<gene>
    <name evidence="2" type="ORF">AB835_05410</name>
</gene>
<feature type="transmembrane region" description="Helical" evidence="1">
    <location>
        <begin position="40"/>
        <end position="58"/>
    </location>
</feature>
<sequence length="236" mass="26201">MTQEITQEKPVKKENIWMNIIINIVAPTVILSKFSGGDALGVELAIIIALAFPLLYGLREMMQTGKFNLFSAVGIFSVMVTGGMALLKFPPEYIAIKEAGIPALFAIFTLISLKTRFPLVKTFLYNDKIMQIEKVDRALEQLGTKDAFERSLKNASYLIALSFLVSSVLNYILAVVILVSEPGTEAFNAELGKMTALSFPVIAVPATIVMMFALFYLFRQITRLTQLKLEEILNAH</sequence>
<feature type="transmembrane region" description="Helical" evidence="1">
    <location>
        <begin position="67"/>
        <end position="87"/>
    </location>
</feature>
<comment type="caution">
    <text evidence="2">The sequence shown here is derived from an EMBL/GenBank/DDBJ whole genome shotgun (WGS) entry which is preliminary data.</text>
</comment>
<name>A0A1D2QRA2_9GAMM</name>
<evidence type="ECO:0000256" key="1">
    <source>
        <dbReference type="SAM" id="Phobius"/>
    </source>
</evidence>
<dbReference type="AlphaFoldDB" id="A0A1D2QRA2"/>
<dbReference type="Proteomes" id="UP000242502">
    <property type="component" value="Unassembled WGS sequence"/>
</dbReference>
<evidence type="ECO:0000313" key="2">
    <source>
        <dbReference type="EMBL" id="ODS24064.1"/>
    </source>
</evidence>
<evidence type="ECO:0000313" key="3">
    <source>
        <dbReference type="Proteomes" id="UP000242502"/>
    </source>
</evidence>
<organism evidence="2 3">
    <name type="scientific">Candidatus Endobugula sertula</name>
    <name type="common">Bugula neritina bacterial symbiont</name>
    <dbReference type="NCBI Taxonomy" id="62101"/>
    <lineage>
        <taxon>Bacteria</taxon>
        <taxon>Pseudomonadati</taxon>
        <taxon>Pseudomonadota</taxon>
        <taxon>Gammaproteobacteria</taxon>
        <taxon>Cellvibrionales</taxon>
        <taxon>Cellvibrionaceae</taxon>
        <taxon>Candidatus Endobugula</taxon>
    </lineage>
</organism>
<keyword evidence="1" id="KW-1133">Transmembrane helix</keyword>
<keyword evidence="1" id="KW-0812">Transmembrane</keyword>
<protein>
    <submittedName>
        <fullName evidence="2">MFS transporter</fullName>
    </submittedName>
</protein>
<feature type="transmembrane region" description="Helical" evidence="1">
    <location>
        <begin position="93"/>
        <end position="113"/>
    </location>
</feature>